<evidence type="ECO:0000313" key="2">
    <source>
        <dbReference type="Proteomes" id="UP000035642"/>
    </source>
</evidence>
<keyword evidence="2" id="KW-1185">Reference proteome</keyword>
<dbReference type="AlphaFoldDB" id="A0A0K0DJT2"/>
<proteinExistence type="predicted"/>
<dbReference type="WBParaSite" id="ACAC_0001170101-mRNA-1">
    <property type="protein sequence ID" value="ACAC_0001170101-mRNA-1"/>
    <property type="gene ID" value="ACAC_0001170101"/>
</dbReference>
<accession>A0A0K0DJT2</accession>
<dbReference type="Proteomes" id="UP000035642">
    <property type="component" value="Unassembled WGS sequence"/>
</dbReference>
<organism evidence="2 3">
    <name type="scientific">Angiostrongylus cantonensis</name>
    <name type="common">Rat lungworm</name>
    <dbReference type="NCBI Taxonomy" id="6313"/>
    <lineage>
        <taxon>Eukaryota</taxon>
        <taxon>Metazoa</taxon>
        <taxon>Ecdysozoa</taxon>
        <taxon>Nematoda</taxon>
        <taxon>Chromadorea</taxon>
        <taxon>Rhabditida</taxon>
        <taxon>Rhabditina</taxon>
        <taxon>Rhabditomorpha</taxon>
        <taxon>Strongyloidea</taxon>
        <taxon>Metastrongylidae</taxon>
        <taxon>Angiostrongylus</taxon>
    </lineage>
</organism>
<feature type="region of interest" description="Disordered" evidence="1">
    <location>
        <begin position="50"/>
        <end position="69"/>
    </location>
</feature>
<sequence>MKKTANYKAIRVMIDLHQFLMSESTMVDELCPLHWIRCIIHSGTYCLPNDDEKSSSPASPDRDHDWHSE</sequence>
<name>A0A0K0DJT2_ANGCA</name>
<reference evidence="2" key="1">
    <citation type="submission" date="2012-09" db="EMBL/GenBank/DDBJ databases">
        <authorList>
            <person name="Martin A.A."/>
        </authorList>
    </citation>
    <scope>NUCLEOTIDE SEQUENCE</scope>
</reference>
<evidence type="ECO:0000313" key="3">
    <source>
        <dbReference type="WBParaSite" id="ACAC_0001170101-mRNA-1"/>
    </source>
</evidence>
<protein>
    <submittedName>
        <fullName evidence="3">Uncharacterized protein</fullName>
    </submittedName>
</protein>
<evidence type="ECO:0000256" key="1">
    <source>
        <dbReference type="SAM" id="MobiDB-lite"/>
    </source>
</evidence>
<reference evidence="3" key="2">
    <citation type="submission" date="2017-02" db="UniProtKB">
        <authorList>
            <consortium name="WormBaseParasite"/>
        </authorList>
    </citation>
    <scope>IDENTIFICATION</scope>
</reference>